<dbReference type="InterPro" id="IPR001680">
    <property type="entry name" value="WD40_rpt"/>
</dbReference>
<dbReference type="PROSITE" id="PS50896">
    <property type="entry name" value="LISH"/>
    <property type="match status" value="1"/>
</dbReference>
<keyword evidence="2" id="KW-0677">Repeat</keyword>
<feature type="repeat" description="WD" evidence="3">
    <location>
        <begin position="263"/>
        <end position="297"/>
    </location>
</feature>
<comment type="caution">
    <text evidence="5">The sequence shown here is derived from an EMBL/GenBank/DDBJ whole genome shotgun (WGS) entry which is preliminary data.</text>
</comment>
<keyword evidence="6" id="KW-1185">Reference proteome</keyword>
<evidence type="ECO:0000313" key="6">
    <source>
        <dbReference type="Proteomes" id="UP000268093"/>
    </source>
</evidence>
<dbReference type="Gene3D" id="2.130.10.10">
    <property type="entry name" value="YVTN repeat-like/Quinoprotein amine dehydrogenase"/>
    <property type="match status" value="1"/>
</dbReference>
<keyword evidence="1 3" id="KW-0853">WD repeat</keyword>
<dbReference type="InterPro" id="IPR036322">
    <property type="entry name" value="WD40_repeat_dom_sf"/>
</dbReference>
<sequence>MKPQNGENGINGVNGIGSRKGEGLNGHAEMMAVDASGGKGVRTQELVRLMVQSMHDMGYSEAAAALERESGFMLETSSIRQFREGVLTGDWQSVETLLSVLELDQELEIKEIKFLIRQQKYLELLESRNIKKALQVLRNELTPLDYSLERLHALSSLMMYSDVADFKKRAQWDGADGMSRQKLLLDLQKYISPSIMVPERRLETLLKQAMTLQLKNCLYHNSEDEPITLFSDHACDRYGVRRAHLGVLLVGLTQFPCVTTHVLEQHTDEVWYVAFSHDGRYLASVSKDKSVIIWSMEVCLGSRRSCCVWARLHRSFQEKCRHTWGILMTELHQRVSDAICSLHDA</sequence>
<dbReference type="PROSITE" id="PS50897">
    <property type="entry name" value="CTLH"/>
    <property type="match status" value="1"/>
</dbReference>
<dbReference type="GO" id="GO:0043161">
    <property type="term" value="P:proteasome-mediated ubiquitin-dependent protein catabolic process"/>
    <property type="evidence" value="ECO:0007669"/>
    <property type="project" value="TreeGrafter"/>
</dbReference>
<evidence type="ECO:0000256" key="3">
    <source>
        <dbReference type="PROSITE-ProRule" id="PRU00221"/>
    </source>
</evidence>
<evidence type="ECO:0000256" key="1">
    <source>
        <dbReference type="ARBA" id="ARBA00022574"/>
    </source>
</evidence>
<dbReference type="SMART" id="SM00668">
    <property type="entry name" value="CTLH"/>
    <property type="match status" value="1"/>
</dbReference>
<feature type="domain" description="CTLH" evidence="4">
    <location>
        <begin position="75"/>
        <end position="132"/>
    </location>
</feature>
<dbReference type="PROSITE" id="PS50082">
    <property type="entry name" value="WD_REPEATS_2"/>
    <property type="match status" value="1"/>
</dbReference>
<dbReference type="SUPFAM" id="SSF50978">
    <property type="entry name" value="WD40 repeat-like"/>
    <property type="match status" value="1"/>
</dbReference>
<proteinExistence type="predicted"/>
<dbReference type="InterPro" id="IPR006595">
    <property type="entry name" value="CTLH_C"/>
</dbReference>
<reference evidence="5 6" key="1">
    <citation type="journal article" date="2018" name="New Phytol.">
        <title>Phylogenomics of Endogonaceae and evolution of mycorrhizas within Mucoromycota.</title>
        <authorList>
            <person name="Chang Y."/>
            <person name="Desiro A."/>
            <person name="Na H."/>
            <person name="Sandor L."/>
            <person name="Lipzen A."/>
            <person name="Clum A."/>
            <person name="Barry K."/>
            <person name="Grigoriev I.V."/>
            <person name="Martin F.M."/>
            <person name="Stajich J.E."/>
            <person name="Smith M.E."/>
            <person name="Bonito G."/>
            <person name="Spatafora J.W."/>
        </authorList>
    </citation>
    <scope>NUCLEOTIDE SEQUENCE [LARGE SCALE GENOMIC DNA]</scope>
    <source>
        <strain evidence="5 6">GMNB39</strain>
    </source>
</reference>
<evidence type="ECO:0000313" key="5">
    <source>
        <dbReference type="EMBL" id="RUO96419.1"/>
    </source>
</evidence>
<protein>
    <recommendedName>
        <fullName evidence="4">CTLH domain-containing protein</fullName>
    </recommendedName>
</protein>
<accession>A0A433A195</accession>
<dbReference type="PANTHER" id="PTHR22838:SF0">
    <property type="entry name" value="WD REPEAT-CONTAINING PROTEIN 26"/>
    <property type="match status" value="1"/>
</dbReference>
<dbReference type="EMBL" id="RBNI01021439">
    <property type="protein sequence ID" value="RUO96419.1"/>
    <property type="molecule type" value="Genomic_DNA"/>
</dbReference>
<dbReference type="PROSITE" id="PS50294">
    <property type="entry name" value="WD_REPEATS_REGION"/>
    <property type="match status" value="1"/>
</dbReference>
<dbReference type="Proteomes" id="UP000268093">
    <property type="component" value="Unassembled WGS sequence"/>
</dbReference>
<dbReference type="Pfam" id="PF00400">
    <property type="entry name" value="WD40"/>
    <property type="match status" value="1"/>
</dbReference>
<evidence type="ECO:0000256" key="2">
    <source>
        <dbReference type="ARBA" id="ARBA00022737"/>
    </source>
</evidence>
<dbReference type="InterPro" id="IPR015943">
    <property type="entry name" value="WD40/YVTN_repeat-like_dom_sf"/>
</dbReference>
<dbReference type="InterPro" id="IPR051350">
    <property type="entry name" value="WD_repeat-ST_regulator"/>
</dbReference>
<dbReference type="InterPro" id="IPR054080">
    <property type="entry name" value="TPR1-like_2nd"/>
</dbReference>
<name>A0A433A195_9FUNG</name>
<dbReference type="AlphaFoldDB" id="A0A433A195"/>
<organism evidence="5 6">
    <name type="scientific">Jimgerdemannia flammicorona</name>
    <dbReference type="NCBI Taxonomy" id="994334"/>
    <lineage>
        <taxon>Eukaryota</taxon>
        <taxon>Fungi</taxon>
        <taxon>Fungi incertae sedis</taxon>
        <taxon>Mucoromycota</taxon>
        <taxon>Mucoromycotina</taxon>
        <taxon>Endogonomycetes</taxon>
        <taxon>Endogonales</taxon>
        <taxon>Endogonaceae</taxon>
        <taxon>Jimgerdemannia</taxon>
    </lineage>
</organism>
<dbReference type="GO" id="GO:0034657">
    <property type="term" value="C:GID complex"/>
    <property type="evidence" value="ECO:0007669"/>
    <property type="project" value="TreeGrafter"/>
</dbReference>
<dbReference type="InterPro" id="IPR006594">
    <property type="entry name" value="LisH"/>
</dbReference>
<evidence type="ECO:0000259" key="4">
    <source>
        <dbReference type="PROSITE" id="PS50897"/>
    </source>
</evidence>
<gene>
    <name evidence="5" type="ORF">BC936DRAFT_142066</name>
</gene>
<dbReference type="PANTHER" id="PTHR22838">
    <property type="entry name" value="WD REPEAT PROTEIN 26-RELATED"/>
    <property type="match status" value="1"/>
</dbReference>
<dbReference type="Pfam" id="PF21889">
    <property type="entry name" value="TPR1-like_2nd"/>
    <property type="match status" value="1"/>
</dbReference>
<dbReference type="Pfam" id="PF23627">
    <property type="entry name" value="LisH_WDR26"/>
    <property type="match status" value="1"/>
</dbReference>
<dbReference type="OrthoDB" id="972532at2759"/>
<dbReference type="SMART" id="SM00320">
    <property type="entry name" value="WD40"/>
    <property type="match status" value="1"/>
</dbReference>